<name>A0A1I6CS73_9PSEU</name>
<dbReference type="Gene3D" id="3.10.310.10">
    <property type="entry name" value="Diaminopimelate Epimerase, Chain A, domain 1"/>
    <property type="match status" value="2"/>
</dbReference>
<dbReference type="EMBL" id="FOYL01000001">
    <property type="protein sequence ID" value="SFQ96084.1"/>
    <property type="molecule type" value="Genomic_DNA"/>
</dbReference>
<dbReference type="PANTHER" id="PTHR13774">
    <property type="entry name" value="PHENAZINE BIOSYNTHESIS PROTEIN"/>
    <property type="match status" value="1"/>
</dbReference>
<reference evidence="4" key="1">
    <citation type="submission" date="2016-10" db="EMBL/GenBank/DDBJ databases">
        <authorList>
            <person name="Varghese N."/>
            <person name="Submissions S."/>
        </authorList>
    </citation>
    <scope>NUCLEOTIDE SEQUENCE [LARGE SCALE GENOMIC DNA]</scope>
    <source>
        <strain evidence="4">DSM 44232</strain>
    </source>
</reference>
<dbReference type="AlphaFoldDB" id="A0A1I6CS73"/>
<feature type="compositionally biased region" description="Polar residues" evidence="2">
    <location>
        <begin position="7"/>
        <end position="21"/>
    </location>
</feature>
<feature type="active site" evidence="1">
    <location>
        <position position="86"/>
    </location>
</feature>
<evidence type="ECO:0000313" key="3">
    <source>
        <dbReference type="EMBL" id="SFQ96084.1"/>
    </source>
</evidence>
<dbReference type="InterPro" id="IPR003719">
    <property type="entry name" value="Phenazine_PhzF-like"/>
</dbReference>
<dbReference type="PIRSF" id="PIRSF016184">
    <property type="entry name" value="PhzC_PhzF"/>
    <property type="match status" value="1"/>
</dbReference>
<proteinExistence type="predicted"/>
<dbReference type="PANTHER" id="PTHR13774:SF32">
    <property type="entry name" value="ANTISENSE-ENHANCING SEQUENCE 1"/>
    <property type="match status" value="1"/>
</dbReference>
<dbReference type="NCBIfam" id="TIGR00654">
    <property type="entry name" value="PhzF_family"/>
    <property type="match status" value="1"/>
</dbReference>
<evidence type="ECO:0000256" key="1">
    <source>
        <dbReference type="PIRSR" id="PIRSR016184-1"/>
    </source>
</evidence>
<dbReference type="GO" id="GO:0005737">
    <property type="term" value="C:cytoplasm"/>
    <property type="evidence" value="ECO:0007669"/>
    <property type="project" value="TreeGrafter"/>
</dbReference>
<dbReference type="Pfam" id="PF02567">
    <property type="entry name" value="PhzC-PhzF"/>
    <property type="match status" value="1"/>
</dbReference>
<dbReference type="STRING" id="84724.SAMN04488564_101200"/>
<dbReference type="Proteomes" id="UP000198583">
    <property type="component" value="Unassembled WGS sequence"/>
</dbReference>
<sequence length="317" mass="33332">MDGTTCDVATSRSGQTSNGTIDSRACVEVGPDFDTGPKFGRMRTFSQVDVFTDEFMKGNALAVVHDAEGLSTEEMAAFANWTNLAETTFLLPPEDPAADYRVRIFTVSRELPFAGHPTLGSAHAWLAAGNTPRDPDRLVQECGAGLVEVRRDGARLAFAAPPLLRGGPVGEHDALAAALAITPDEIVDAQWADNGPGWVAVLLRSAEAVLAVRPDYQRFGAFTDIGVVGPHPGGGEVAFEVRAFVDEDGKFAEDPVTGSLNASIAQWLIPAGIAPERYVAAQGTALGRRGRIHLSQAGGQIWVGGNTVVGVTGQVAL</sequence>
<dbReference type="SUPFAM" id="SSF54506">
    <property type="entry name" value="Diaminopimelate epimerase-like"/>
    <property type="match status" value="1"/>
</dbReference>
<organism evidence="3 4">
    <name type="scientific">Lentzea waywayandensis</name>
    <dbReference type="NCBI Taxonomy" id="84724"/>
    <lineage>
        <taxon>Bacteria</taxon>
        <taxon>Bacillati</taxon>
        <taxon>Actinomycetota</taxon>
        <taxon>Actinomycetes</taxon>
        <taxon>Pseudonocardiales</taxon>
        <taxon>Pseudonocardiaceae</taxon>
        <taxon>Lentzea</taxon>
    </lineage>
</organism>
<protein>
    <submittedName>
        <fullName evidence="3">Phenazine biosynthesis protein PhzF family</fullName>
    </submittedName>
</protein>
<feature type="region of interest" description="Disordered" evidence="2">
    <location>
        <begin position="1"/>
        <end position="22"/>
    </location>
</feature>
<evidence type="ECO:0000313" key="4">
    <source>
        <dbReference type="Proteomes" id="UP000198583"/>
    </source>
</evidence>
<dbReference type="GO" id="GO:0016853">
    <property type="term" value="F:isomerase activity"/>
    <property type="evidence" value="ECO:0007669"/>
    <property type="project" value="TreeGrafter"/>
</dbReference>
<evidence type="ECO:0000256" key="2">
    <source>
        <dbReference type="SAM" id="MobiDB-lite"/>
    </source>
</evidence>
<keyword evidence="4" id="KW-1185">Reference proteome</keyword>
<gene>
    <name evidence="3" type="ORF">SAMN04488564_101200</name>
</gene>
<accession>A0A1I6CS73</accession>